<evidence type="ECO:0000256" key="1">
    <source>
        <dbReference type="SAM" id="MobiDB-lite"/>
    </source>
</evidence>
<feature type="domain" description="Glycosyltransferase subfamily 4-like N-terminal" evidence="3">
    <location>
        <begin position="49"/>
        <end position="206"/>
    </location>
</feature>
<proteinExistence type="predicted"/>
<dbReference type="InterPro" id="IPR001296">
    <property type="entry name" value="Glyco_trans_1"/>
</dbReference>
<dbReference type="CDD" id="cd03822">
    <property type="entry name" value="GT4_mannosyltransferase-like"/>
    <property type="match status" value="1"/>
</dbReference>
<dbReference type="Pfam" id="PF00534">
    <property type="entry name" value="Glycos_transf_1"/>
    <property type="match status" value="1"/>
</dbReference>
<reference evidence="4 5" key="1">
    <citation type="journal article" date="2024" name="Front. Microbiol.">
        <title>Novel thermophilic genera Geochorda gen. nov. and Carboxydochorda gen. nov. from the deep terrestrial subsurface reveal the ecophysiological diversity in the class Limnochordia.</title>
        <authorList>
            <person name="Karnachuk O.V."/>
            <person name="Lukina A.P."/>
            <person name="Avakyan M.R."/>
            <person name="Kadnikov V.V."/>
            <person name="Begmatov S."/>
            <person name="Beletsky A.V."/>
            <person name="Vlasova K.G."/>
            <person name="Novikov A.A."/>
            <person name="Shcherbakova V.A."/>
            <person name="Mardanov A.V."/>
            <person name="Ravin N.V."/>
        </authorList>
    </citation>
    <scope>NUCLEOTIDE SEQUENCE [LARGE SCALE GENOMIC DNA]</scope>
    <source>
        <strain evidence="4 5">L945</strain>
    </source>
</reference>
<gene>
    <name evidence="4" type="ORF">U7230_01200</name>
</gene>
<dbReference type="EMBL" id="CP141615">
    <property type="protein sequence ID" value="WRP17665.1"/>
    <property type="molecule type" value="Genomic_DNA"/>
</dbReference>
<feature type="domain" description="Glycosyl transferase family 1" evidence="2">
    <location>
        <begin position="221"/>
        <end position="392"/>
    </location>
</feature>
<dbReference type="SUPFAM" id="SSF53756">
    <property type="entry name" value="UDP-Glycosyltransferase/glycogen phosphorylase"/>
    <property type="match status" value="1"/>
</dbReference>
<dbReference type="Pfam" id="PF13439">
    <property type="entry name" value="Glyco_transf_4"/>
    <property type="match status" value="1"/>
</dbReference>
<dbReference type="RefSeq" id="WP_324716935.1">
    <property type="nucleotide sequence ID" value="NZ_CP141615.1"/>
</dbReference>
<accession>A0ABZ1BXX9</accession>
<sequence length="458" mass="50443">MNSDHVLGMERRHRGRMQRPTPQGGLRRWGHGRMLSVAFVSSFPPRRCGIASFTADLAQAVRQAYPYIRLGALALDPAWEALDRKPPYPGGVDEVHPIVVEDLDSYLRAAQFLETGGWDVINLQHEYGLFGGDQGEYVLHLLRHTRLPVVATLHTVLRRPDEKQRQILVELAARSRVVVVQARSAVEILQRLYGIDAGRVVVIPHGTPAFPSIDPGEAKRRLGFQGRPVLLTYGLLSPGKGIEQAIRALPAIKERVPSVLYVVAGQTHPNVLKLSGESYRQSLVQMAAELGVQDNVQFVDRYLGLEELGTLLAATDVYVVPYPNEDQVVSGTLSYALAAGKAVVSTPFRYAREVVGPGRGLLCQFGDPGSLAREVLRLLDNPELRRTLEHRALAFGQSMSWDIVGSRYGRLFRWVADNPPQAVEPLEQPASIAASTLPARRSAGLLGANPWREAQPGR</sequence>
<dbReference type="PANTHER" id="PTHR12526">
    <property type="entry name" value="GLYCOSYLTRANSFERASE"/>
    <property type="match status" value="1"/>
</dbReference>
<feature type="region of interest" description="Disordered" evidence="1">
    <location>
        <begin position="1"/>
        <end position="25"/>
    </location>
</feature>
<dbReference type="Proteomes" id="UP001332192">
    <property type="component" value="Chromosome"/>
</dbReference>
<organism evidence="4 5">
    <name type="scientific">Carboxydichorda subterranea</name>
    <dbReference type="NCBI Taxonomy" id="3109565"/>
    <lineage>
        <taxon>Bacteria</taxon>
        <taxon>Bacillati</taxon>
        <taxon>Bacillota</taxon>
        <taxon>Limnochordia</taxon>
        <taxon>Limnochordales</taxon>
        <taxon>Geochordaceae</taxon>
        <taxon>Carboxydichorda</taxon>
    </lineage>
</organism>
<evidence type="ECO:0000259" key="2">
    <source>
        <dbReference type="Pfam" id="PF00534"/>
    </source>
</evidence>
<keyword evidence="5" id="KW-1185">Reference proteome</keyword>
<evidence type="ECO:0000313" key="5">
    <source>
        <dbReference type="Proteomes" id="UP001332192"/>
    </source>
</evidence>
<protein>
    <submittedName>
        <fullName evidence="4">Glycosyltransferase family 4 protein</fullName>
    </submittedName>
</protein>
<evidence type="ECO:0000313" key="4">
    <source>
        <dbReference type="EMBL" id="WRP17665.1"/>
    </source>
</evidence>
<name>A0ABZ1BXX9_9FIRM</name>
<dbReference type="Gene3D" id="3.40.50.2000">
    <property type="entry name" value="Glycogen Phosphorylase B"/>
    <property type="match status" value="2"/>
</dbReference>
<evidence type="ECO:0000259" key="3">
    <source>
        <dbReference type="Pfam" id="PF13439"/>
    </source>
</evidence>
<dbReference type="PANTHER" id="PTHR12526:SF572">
    <property type="entry name" value="BLL5144 PROTEIN"/>
    <property type="match status" value="1"/>
</dbReference>
<dbReference type="InterPro" id="IPR028098">
    <property type="entry name" value="Glyco_trans_4-like_N"/>
</dbReference>